<dbReference type="InterPro" id="IPR036691">
    <property type="entry name" value="Endo/exonu/phosph_ase_sf"/>
</dbReference>
<keyword evidence="2" id="KW-1185">Reference proteome</keyword>
<dbReference type="Pfam" id="PF14529">
    <property type="entry name" value="Exo_endo_phos_2"/>
    <property type="match status" value="1"/>
</dbReference>
<dbReference type="GeneID" id="107073532"/>
<evidence type="ECO:0000313" key="3">
    <source>
        <dbReference type="RefSeq" id="XP_015189704.1"/>
    </source>
</evidence>
<protein>
    <submittedName>
        <fullName evidence="3">Craniofacial development protein 2-like</fullName>
    </submittedName>
</protein>
<dbReference type="RefSeq" id="XP_015189704.1">
    <property type="nucleotide sequence ID" value="XM_015334218.1"/>
</dbReference>
<evidence type="ECO:0000313" key="2">
    <source>
        <dbReference type="Proteomes" id="UP000694924"/>
    </source>
</evidence>
<gene>
    <name evidence="3" type="primary">LOC107073532</name>
</gene>
<feature type="domain" description="Endonuclease/exonuclease/phosphatase" evidence="1">
    <location>
        <begin position="7"/>
        <end position="145"/>
    </location>
</feature>
<proteinExistence type="predicted"/>
<organism evidence="2 3">
    <name type="scientific">Polistes dominula</name>
    <name type="common">European paper wasp</name>
    <name type="synonym">Vespa dominula</name>
    <dbReference type="NCBI Taxonomy" id="743375"/>
    <lineage>
        <taxon>Eukaryota</taxon>
        <taxon>Metazoa</taxon>
        <taxon>Ecdysozoa</taxon>
        <taxon>Arthropoda</taxon>
        <taxon>Hexapoda</taxon>
        <taxon>Insecta</taxon>
        <taxon>Pterygota</taxon>
        <taxon>Neoptera</taxon>
        <taxon>Endopterygota</taxon>
        <taxon>Hymenoptera</taxon>
        <taxon>Apocrita</taxon>
        <taxon>Aculeata</taxon>
        <taxon>Vespoidea</taxon>
        <taxon>Vespidae</taxon>
        <taxon>Polistinae</taxon>
        <taxon>Polistini</taxon>
        <taxon>Polistes</taxon>
    </lineage>
</organism>
<name>A0ABM1JB66_POLDO</name>
<sequence length="151" mass="17266">MTEPQPLHIISVYAPEDNKPKQEKEIFFNELESIVKSIPPRKSILILGDFNARIGNEPIFGIMQRFNEHIINDNGKLTINLCSLTWLRINNTYFNHKAQYKYTFGNTRGQKSTIDYVVTNRCIPPSEILDVRVINSAHLGSDHALLLGNLD</sequence>
<evidence type="ECO:0000259" key="1">
    <source>
        <dbReference type="Pfam" id="PF14529"/>
    </source>
</evidence>
<dbReference type="Gene3D" id="3.60.10.10">
    <property type="entry name" value="Endonuclease/exonuclease/phosphatase"/>
    <property type="match status" value="1"/>
</dbReference>
<reference evidence="3" key="1">
    <citation type="submission" date="2025-08" db="UniProtKB">
        <authorList>
            <consortium name="RefSeq"/>
        </authorList>
    </citation>
    <scope>IDENTIFICATION</scope>
    <source>
        <tissue evidence="3">Whole body</tissue>
    </source>
</reference>
<dbReference type="SUPFAM" id="SSF56219">
    <property type="entry name" value="DNase I-like"/>
    <property type="match status" value="1"/>
</dbReference>
<dbReference type="Proteomes" id="UP000694924">
    <property type="component" value="Unplaced"/>
</dbReference>
<dbReference type="InterPro" id="IPR005135">
    <property type="entry name" value="Endo/exonuclease/phosphatase"/>
</dbReference>
<accession>A0ABM1JB66</accession>